<feature type="signal peptide" evidence="5">
    <location>
        <begin position="1"/>
        <end position="16"/>
    </location>
</feature>
<accession>A0A815MR90</accession>
<protein>
    <recommendedName>
        <fullName evidence="6">LRRCT domain-containing protein</fullName>
    </recommendedName>
</protein>
<dbReference type="SUPFAM" id="SSF52058">
    <property type="entry name" value="L domain-like"/>
    <property type="match status" value="2"/>
</dbReference>
<keyword evidence="2 5" id="KW-0732">Signal</keyword>
<name>A0A815MR90_9BILA</name>
<comment type="caution">
    <text evidence="7">The sequence shown here is derived from an EMBL/GenBank/DDBJ whole genome shotgun (WGS) entry which is preliminary data.</text>
</comment>
<evidence type="ECO:0000256" key="5">
    <source>
        <dbReference type="SAM" id="SignalP"/>
    </source>
</evidence>
<evidence type="ECO:0000313" key="8">
    <source>
        <dbReference type="EMBL" id="CAF1622697.1"/>
    </source>
</evidence>
<evidence type="ECO:0000256" key="2">
    <source>
        <dbReference type="ARBA" id="ARBA00022729"/>
    </source>
</evidence>
<dbReference type="PANTHER" id="PTHR24369:SF213">
    <property type="entry name" value="INSULIN LIKE GROWTH FACTOR BINDING PROTEIN ACID LABILE SUBUNIT"/>
    <property type="match status" value="1"/>
</dbReference>
<evidence type="ECO:0000313" key="7">
    <source>
        <dbReference type="EMBL" id="CAF1426490.1"/>
    </source>
</evidence>
<keyword evidence="4" id="KW-0472">Membrane</keyword>
<dbReference type="InterPro" id="IPR001611">
    <property type="entry name" value="Leu-rich_rpt"/>
</dbReference>
<keyword evidence="9" id="KW-1185">Reference proteome</keyword>
<dbReference type="InterPro" id="IPR032675">
    <property type="entry name" value="LRR_dom_sf"/>
</dbReference>
<keyword evidence="3" id="KW-0677">Repeat</keyword>
<dbReference type="Gene3D" id="3.80.10.10">
    <property type="entry name" value="Ribonuclease Inhibitor"/>
    <property type="match status" value="3"/>
</dbReference>
<evidence type="ECO:0000259" key="6">
    <source>
        <dbReference type="SMART" id="SM00082"/>
    </source>
</evidence>
<dbReference type="EMBL" id="CAJNOI010001607">
    <property type="protein sequence ID" value="CAF1426490.1"/>
    <property type="molecule type" value="Genomic_DNA"/>
</dbReference>
<keyword evidence="4" id="KW-0812">Transmembrane</keyword>
<dbReference type="PROSITE" id="PS51450">
    <property type="entry name" value="LRR"/>
    <property type="match status" value="3"/>
</dbReference>
<dbReference type="Proteomes" id="UP000663877">
    <property type="component" value="Unassembled WGS sequence"/>
</dbReference>
<keyword evidence="4" id="KW-1133">Transmembrane helix</keyword>
<dbReference type="PANTHER" id="PTHR24369">
    <property type="entry name" value="ANTIGEN BSP, PUTATIVE-RELATED"/>
    <property type="match status" value="1"/>
</dbReference>
<evidence type="ECO:0000313" key="10">
    <source>
        <dbReference type="Proteomes" id="UP000663877"/>
    </source>
</evidence>
<keyword evidence="1" id="KW-0433">Leucine-rich repeat</keyword>
<dbReference type="Pfam" id="PF13855">
    <property type="entry name" value="LRR_8"/>
    <property type="match status" value="3"/>
</dbReference>
<gene>
    <name evidence="7" type="ORF">BJG266_LOCUS39080</name>
    <name evidence="8" type="ORF">QVE165_LOCUS55949</name>
</gene>
<dbReference type="AlphaFoldDB" id="A0A815MR90"/>
<evidence type="ECO:0000313" key="9">
    <source>
        <dbReference type="Proteomes" id="UP000663832"/>
    </source>
</evidence>
<reference evidence="7" key="1">
    <citation type="submission" date="2021-02" db="EMBL/GenBank/DDBJ databases">
        <authorList>
            <person name="Nowell W R."/>
        </authorList>
    </citation>
    <scope>NUCLEOTIDE SEQUENCE</scope>
</reference>
<dbReference type="EMBL" id="CAJNOM010001931">
    <property type="protein sequence ID" value="CAF1622697.1"/>
    <property type="molecule type" value="Genomic_DNA"/>
</dbReference>
<dbReference type="InterPro" id="IPR003591">
    <property type="entry name" value="Leu-rich_rpt_typical-subtyp"/>
</dbReference>
<organism evidence="7 10">
    <name type="scientific">Adineta steineri</name>
    <dbReference type="NCBI Taxonomy" id="433720"/>
    <lineage>
        <taxon>Eukaryota</taxon>
        <taxon>Metazoa</taxon>
        <taxon>Spiralia</taxon>
        <taxon>Gnathifera</taxon>
        <taxon>Rotifera</taxon>
        <taxon>Eurotatoria</taxon>
        <taxon>Bdelloidea</taxon>
        <taxon>Adinetida</taxon>
        <taxon>Adinetidae</taxon>
        <taxon>Adineta</taxon>
    </lineage>
</organism>
<dbReference type="SMART" id="SM00082">
    <property type="entry name" value="LRRCT"/>
    <property type="match status" value="1"/>
</dbReference>
<dbReference type="InterPro" id="IPR026906">
    <property type="entry name" value="LRR_5"/>
</dbReference>
<dbReference type="OrthoDB" id="6287021at2759"/>
<dbReference type="Proteomes" id="UP000663832">
    <property type="component" value="Unassembled WGS sequence"/>
</dbReference>
<dbReference type="InterPro" id="IPR050541">
    <property type="entry name" value="LRR_TM_domain-containing"/>
</dbReference>
<dbReference type="GO" id="GO:0005886">
    <property type="term" value="C:plasma membrane"/>
    <property type="evidence" value="ECO:0007669"/>
    <property type="project" value="TreeGrafter"/>
</dbReference>
<dbReference type="SMART" id="SM00369">
    <property type="entry name" value="LRR_TYP"/>
    <property type="match status" value="11"/>
</dbReference>
<dbReference type="InterPro" id="IPR000483">
    <property type="entry name" value="Cys-rich_flank_reg_C"/>
</dbReference>
<feature type="domain" description="LRRCT" evidence="6">
    <location>
        <begin position="471"/>
        <end position="524"/>
    </location>
</feature>
<feature type="transmembrane region" description="Helical" evidence="4">
    <location>
        <begin position="673"/>
        <end position="699"/>
    </location>
</feature>
<proteinExistence type="predicted"/>
<sequence>MYILLILFLLPSFSSSQSNDFQTICQSGIRQDNTNYIHCGRKQLKEIPNFTRITNTFYDELVLNDNQITEISTNAFQGLRVKRLNLSGNKIRSISSQAFIELSNYLEELTIEFDSNYITQIPDAIKINLINLRSLKLIDLNLSIIKNYTFIKFRKLEYLSIIKSNIKSIESDAFISLTNLRYLNLDQNQLNDSSWYSLTKYLYNLENLILSQNKYNSLKSSNITYLKYLDLSSNGLQIIDSNIYNSLEKLYLQNNELNSLQLIFLFRLNNLKELNLDFNRLTFLPEKIFQTNSYLQDLSLQGNDLNYLTNYSFYGLKYLKHLNLARNRLQFSSSFQPFQSLKSLEILNLDRNLQMNLTKPILEDLSLSLTELSLQNCNLTQINYSFEFLIKLQRLKLSSNYLKALPNYFLNNSVISIDLQRNFFHSIPNLFQNHSSASLSDIDLSSNQISTIDENDFRKFLRLKTIGLTGNPLNCDCHLRWIKQWLKNNYEQDLMKFLQWTCDKPKNLLGKQLTTIHEQDMICYENKYTEEDITTIFPSTNIPLTSIENINLSTSTIETLSNSLIIKDIVFNSNDILIISWEYMSLRLPKYYQIQIYNENHKYLIFHRLIDGRQKSIEIDISSHLTNYPMTYIICINLRQKKTCRNIILQTNRNSIKSASIILSPDKQNNEQFVYLLGGILLGAVLVCFILIVICYCRLRQHSKDKKKLSINSNEKIPKTFYYHPLNVISYPQQQSNTTSECSLHSSTDTTSHLTNDSYHVYQKIPSVHNCQIHSTRTHVLV</sequence>
<evidence type="ECO:0000256" key="3">
    <source>
        <dbReference type="ARBA" id="ARBA00022737"/>
    </source>
</evidence>
<feature type="chain" id="PRO_5035687491" description="LRRCT domain-containing protein" evidence="5">
    <location>
        <begin position="17"/>
        <end position="782"/>
    </location>
</feature>
<dbReference type="Pfam" id="PF13306">
    <property type="entry name" value="LRR_5"/>
    <property type="match status" value="1"/>
</dbReference>
<evidence type="ECO:0000256" key="4">
    <source>
        <dbReference type="SAM" id="Phobius"/>
    </source>
</evidence>
<evidence type="ECO:0000256" key="1">
    <source>
        <dbReference type="ARBA" id="ARBA00022614"/>
    </source>
</evidence>